<accession>W7YE77</accession>
<name>W7YE77_9BACT</name>
<feature type="domain" description="Glycoamylase-like" evidence="1">
    <location>
        <begin position="221"/>
        <end position="462"/>
    </location>
</feature>
<dbReference type="InterPro" id="IPR016883">
    <property type="entry name" value="UCP028431"/>
</dbReference>
<comment type="caution">
    <text evidence="2">The sequence shown here is derived from an EMBL/GenBank/DDBJ whole genome shotgun (WGS) entry which is preliminary data.</text>
</comment>
<dbReference type="Proteomes" id="UP000019402">
    <property type="component" value="Unassembled WGS sequence"/>
</dbReference>
<dbReference type="EMBL" id="BAMD01000122">
    <property type="protein sequence ID" value="GAF05778.1"/>
    <property type="molecule type" value="Genomic_DNA"/>
</dbReference>
<gene>
    <name evidence="2" type="ORF">JCM21142_104530</name>
</gene>
<dbReference type="eggNOG" id="COG5368">
    <property type="taxonomic scope" value="Bacteria"/>
</dbReference>
<reference evidence="2 3" key="1">
    <citation type="journal article" date="2014" name="Genome Announc.">
        <title>Draft Genome Sequence of Cytophaga fermentans JCM 21142T, a Facultative Anaerobe Isolated from Marine Mud.</title>
        <authorList>
            <person name="Starns D."/>
            <person name="Oshima K."/>
            <person name="Suda W."/>
            <person name="Iino T."/>
            <person name="Yuki M."/>
            <person name="Inoue J."/>
            <person name="Kitamura K."/>
            <person name="Iida T."/>
            <person name="Darby A."/>
            <person name="Hattori M."/>
            <person name="Ohkuma M."/>
        </authorList>
    </citation>
    <scope>NUCLEOTIDE SEQUENCE [LARGE SCALE GENOMIC DNA]</scope>
    <source>
        <strain evidence="2 3">JCM 21142</strain>
    </source>
</reference>
<dbReference type="PROSITE" id="PS51257">
    <property type="entry name" value="PROKAR_LIPOPROTEIN"/>
    <property type="match status" value="1"/>
</dbReference>
<organism evidence="2 3">
    <name type="scientific">Saccharicrinis fermentans DSM 9555 = JCM 21142</name>
    <dbReference type="NCBI Taxonomy" id="869213"/>
    <lineage>
        <taxon>Bacteria</taxon>
        <taxon>Pseudomonadati</taxon>
        <taxon>Bacteroidota</taxon>
        <taxon>Bacteroidia</taxon>
        <taxon>Marinilabiliales</taxon>
        <taxon>Marinilabiliaceae</taxon>
        <taxon>Saccharicrinis</taxon>
    </lineage>
</organism>
<sequence>MNICKWVLMWAVISLIACNNHSNGNRNDRKSMDKPTIYQGLTDQQLLDTIQYYTFQYFWDGAEPNSGLGRERIHLSGIYPNKDAHVVTTGGSGFGIMALLVGIERSFIGREEGVERFERIADFLEKTERFHGAWPHWIDGRTGKMVPFGQKDDGGDLVETAFLAQGLICAQEYFKNGSDREILLSKRMKALWQGIEFNWYEKSNSEVLFWHWSPNNGWEMNFPLQGYNECLVTYIIGAASPDYAINPASYHKGWARSGDIKGRVSGYGQALKIKHNGDPSAGGPLFWAHYSYLGFNPKISSDRYANYWDINVAHTLMNRGYCVQNPKGYKGYGEDLWGLTACYSIKGYQRWLDNGGRGHHDLEADALYMGYAAHSPDRDYGIIAPTAALSSFPYAPEACMKVAKNIYFKLGEKAFGKYGPYDAFSVEEDWFPETYLAIDQGPIVCMIENYRTGFLWDLFMGNNEIKQGLSLLEFNISH</sequence>
<keyword evidence="3" id="KW-1185">Reference proteome</keyword>
<dbReference type="STRING" id="869213.GCA_000517085_03012"/>
<dbReference type="PIRSF" id="PIRSF028431">
    <property type="entry name" value="UCP028431"/>
    <property type="match status" value="1"/>
</dbReference>
<evidence type="ECO:0000313" key="2">
    <source>
        <dbReference type="EMBL" id="GAF05778.1"/>
    </source>
</evidence>
<evidence type="ECO:0000259" key="1">
    <source>
        <dbReference type="Pfam" id="PF10091"/>
    </source>
</evidence>
<protein>
    <recommendedName>
        <fullName evidence="1">Glycoamylase-like domain-containing protein</fullName>
    </recommendedName>
</protein>
<dbReference type="RefSeq" id="WP_027472494.1">
    <property type="nucleotide sequence ID" value="NZ_BAMD01000122.1"/>
</dbReference>
<proteinExistence type="predicted"/>
<evidence type="ECO:0000313" key="3">
    <source>
        <dbReference type="Proteomes" id="UP000019402"/>
    </source>
</evidence>
<dbReference type="Pfam" id="PF10091">
    <property type="entry name" value="Glycoamylase"/>
    <property type="match status" value="1"/>
</dbReference>
<dbReference type="InterPro" id="IPR019282">
    <property type="entry name" value="Glycoamylase-like_cons_dom"/>
</dbReference>
<dbReference type="AlphaFoldDB" id="W7YE77"/>
<dbReference type="OrthoDB" id="5937621at2"/>
<dbReference type="Gene3D" id="1.50.10.140">
    <property type="match status" value="1"/>
</dbReference>